<dbReference type="InterPro" id="IPR012001">
    <property type="entry name" value="Thiamin_PyroP_enz_TPP-bd_dom"/>
</dbReference>
<dbReference type="Proteomes" id="UP000295301">
    <property type="component" value="Unassembled WGS sequence"/>
</dbReference>
<dbReference type="InterPro" id="IPR029061">
    <property type="entry name" value="THDP-binding"/>
</dbReference>
<keyword evidence="6" id="KW-1185">Reference proteome</keyword>
<dbReference type="CDD" id="cd07035">
    <property type="entry name" value="TPP_PYR_POX_like"/>
    <property type="match status" value="1"/>
</dbReference>
<evidence type="ECO:0000256" key="2">
    <source>
        <dbReference type="ARBA" id="ARBA00023052"/>
    </source>
</evidence>
<sequence length="514" mass="52421">MNGAESLVRSLLASDVEVCFTNPGTSEMHFVAALDHVPGMRSVLALFEGVATGAADGYWRMARKPASTLLHLGPGLANGLANLHNAKKAGSGVVNIVGEHASSHIALDAPLTSDIEGIARPVSHWVRSSSSAADVGFDAARAVRAACTAPGQVASLILPGDTAWTMGGVVADRLTPPAPPRPGDALVEQAAQALAGPDSLLLLGGGAMDAQGLEMAGRIAAKTGCALMAEWASARAERGAGRVALPKVPYPIDLALEALAPYRRIVLLGARAPIGFFAYPGKPARLTRPDAEILELATAGADLPATLDALVQATGAGGTAAPLAKASLPDLPPLGPLTPDSIAPLIARAIPEGAVVVDESVTTGRAFGPATTGAAPHSWLNNCGGSIGYGLPVSIGAAIARPDRKVLALISDGSGMYTVQALWTLAREGLDVTIVIFANRSYNILRGELTNVGVQNPGPRAIDMLSLDRPTLGWVDMARGMGVEASRVEDTAAFALALEAGLAAQGPVLIEAVM</sequence>
<evidence type="ECO:0000256" key="1">
    <source>
        <dbReference type="ARBA" id="ARBA00007812"/>
    </source>
</evidence>
<dbReference type="PANTHER" id="PTHR18968">
    <property type="entry name" value="THIAMINE PYROPHOSPHATE ENZYMES"/>
    <property type="match status" value="1"/>
</dbReference>
<feature type="domain" description="Thiamine pyrophosphate enzyme TPP-binding" evidence="3">
    <location>
        <begin position="375"/>
        <end position="511"/>
    </location>
</feature>
<evidence type="ECO:0000313" key="6">
    <source>
        <dbReference type="Proteomes" id="UP000295301"/>
    </source>
</evidence>
<accession>A0A4R5VFW4</accession>
<proteinExistence type="inferred from homology"/>
<dbReference type="CDD" id="cd02002">
    <property type="entry name" value="TPP_BFDC"/>
    <property type="match status" value="1"/>
</dbReference>
<comment type="similarity">
    <text evidence="1">Belongs to the TPP enzyme family.</text>
</comment>
<feature type="domain" description="Thiamine pyrophosphate enzyme N-terminal TPP-binding" evidence="4">
    <location>
        <begin position="1"/>
        <end position="106"/>
    </location>
</feature>
<organism evidence="5 6">
    <name type="scientific">Antarcticimicrobium luteum</name>
    <dbReference type="NCBI Taxonomy" id="2547397"/>
    <lineage>
        <taxon>Bacteria</taxon>
        <taxon>Pseudomonadati</taxon>
        <taxon>Pseudomonadota</taxon>
        <taxon>Alphaproteobacteria</taxon>
        <taxon>Rhodobacterales</taxon>
        <taxon>Paracoccaceae</taxon>
        <taxon>Antarcticimicrobium</taxon>
    </lineage>
</organism>
<keyword evidence="2" id="KW-0786">Thiamine pyrophosphate</keyword>
<dbReference type="Pfam" id="PF02776">
    <property type="entry name" value="TPP_enzyme_N"/>
    <property type="match status" value="1"/>
</dbReference>
<evidence type="ECO:0000259" key="3">
    <source>
        <dbReference type="Pfam" id="PF02775"/>
    </source>
</evidence>
<dbReference type="RefSeq" id="WP_133358246.1">
    <property type="nucleotide sequence ID" value="NZ_SMUV01000045.1"/>
</dbReference>
<dbReference type="GO" id="GO:0030976">
    <property type="term" value="F:thiamine pyrophosphate binding"/>
    <property type="evidence" value="ECO:0007669"/>
    <property type="project" value="InterPro"/>
</dbReference>
<comment type="caution">
    <text evidence="5">The sequence shown here is derived from an EMBL/GenBank/DDBJ whole genome shotgun (WGS) entry which is preliminary data.</text>
</comment>
<dbReference type="NCBIfam" id="NF005760">
    <property type="entry name" value="PRK07586.1"/>
    <property type="match status" value="1"/>
</dbReference>
<reference evidence="5 6" key="1">
    <citation type="submission" date="2019-03" db="EMBL/GenBank/DDBJ databases">
        <title>Ruegeria lutea sp. nov., a novel strain, isolated from marine sediment, the Masan Bay, South Korea.</title>
        <authorList>
            <person name="Kim J."/>
            <person name="Kim D.-Y."/>
            <person name="Lee S.-S."/>
        </authorList>
    </citation>
    <scope>NUCLEOTIDE SEQUENCE [LARGE SCALE GENOMIC DNA]</scope>
    <source>
        <strain evidence="5 6">318-1</strain>
    </source>
</reference>
<dbReference type="Pfam" id="PF02775">
    <property type="entry name" value="TPP_enzyme_C"/>
    <property type="match status" value="1"/>
</dbReference>
<dbReference type="OrthoDB" id="9773408at2"/>
<dbReference type="GO" id="GO:0050660">
    <property type="term" value="F:flavin adenine dinucleotide binding"/>
    <property type="evidence" value="ECO:0007669"/>
    <property type="project" value="TreeGrafter"/>
</dbReference>
<evidence type="ECO:0000259" key="4">
    <source>
        <dbReference type="Pfam" id="PF02776"/>
    </source>
</evidence>
<gene>
    <name evidence="5" type="ORF">E1832_02935</name>
</gene>
<dbReference type="PANTHER" id="PTHR18968:SF86">
    <property type="entry name" value="ACETOLACTATE SYNTHASE LARGE SUBUNIT ILVX-RELATED"/>
    <property type="match status" value="1"/>
</dbReference>
<name>A0A4R5VFW4_9RHOB</name>
<dbReference type="InterPro" id="IPR011766">
    <property type="entry name" value="TPP_enzyme_TPP-bd"/>
</dbReference>
<dbReference type="GO" id="GO:0044281">
    <property type="term" value="P:small molecule metabolic process"/>
    <property type="evidence" value="ECO:0007669"/>
    <property type="project" value="UniProtKB-ARBA"/>
</dbReference>
<evidence type="ECO:0000313" key="5">
    <source>
        <dbReference type="EMBL" id="TDK51573.1"/>
    </source>
</evidence>
<dbReference type="AlphaFoldDB" id="A0A4R5VFW4"/>
<dbReference type="Gene3D" id="3.40.50.970">
    <property type="match status" value="2"/>
</dbReference>
<dbReference type="EMBL" id="SMUV01000045">
    <property type="protein sequence ID" value="TDK51573.1"/>
    <property type="molecule type" value="Genomic_DNA"/>
</dbReference>
<dbReference type="InterPro" id="IPR045229">
    <property type="entry name" value="TPP_enz"/>
</dbReference>
<dbReference type="GO" id="GO:0003984">
    <property type="term" value="F:acetolactate synthase activity"/>
    <property type="evidence" value="ECO:0007669"/>
    <property type="project" value="TreeGrafter"/>
</dbReference>
<protein>
    <submittedName>
        <fullName evidence="5">Acetolactate synthase large subunit</fullName>
    </submittedName>
</protein>
<dbReference type="SUPFAM" id="SSF52518">
    <property type="entry name" value="Thiamin diphosphate-binding fold (THDP-binding)"/>
    <property type="match status" value="2"/>
</dbReference>